<name>A0ABQ6MML9_9STRA</name>
<feature type="chain" id="PRO_5047480119" evidence="1">
    <location>
        <begin position="20"/>
        <end position="319"/>
    </location>
</feature>
<keyword evidence="1" id="KW-0732">Signal</keyword>
<comment type="caution">
    <text evidence="2">The sequence shown here is derived from an EMBL/GenBank/DDBJ whole genome shotgun (WGS) entry which is preliminary data.</text>
</comment>
<feature type="signal peptide" evidence="1">
    <location>
        <begin position="1"/>
        <end position="19"/>
    </location>
</feature>
<gene>
    <name evidence="2" type="ORF">TeGR_g3461</name>
</gene>
<evidence type="ECO:0000313" key="3">
    <source>
        <dbReference type="Proteomes" id="UP001165060"/>
    </source>
</evidence>
<reference evidence="2 3" key="1">
    <citation type="journal article" date="2023" name="Commun. Biol.">
        <title>Genome analysis of Parmales, the sister group of diatoms, reveals the evolutionary specialization of diatoms from phago-mixotrophs to photoautotrophs.</title>
        <authorList>
            <person name="Ban H."/>
            <person name="Sato S."/>
            <person name="Yoshikawa S."/>
            <person name="Yamada K."/>
            <person name="Nakamura Y."/>
            <person name="Ichinomiya M."/>
            <person name="Sato N."/>
            <person name="Blanc-Mathieu R."/>
            <person name="Endo H."/>
            <person name="Kuwata A."/>
            <person name="Ogata H."/>
        </authorList>
    </citation>
    <scope>NUCLEOTIDE SEQUENCE [LARGE SCALE GENOMIC DNA]</scope>
</reference>
<dbReference type="EMBL" id="BRYB01000372">
    <property type="protein sequence ID" value="GMI28710.1"/>
    <property type="molecule type" value="Genomic_DNA"/>
</dbReference>
<evidence type="ECO:0000313" key="2">
    <source>
        <dbReference type="EMBL" id="GMI28710.1"/>
    </source>
</evidence>
<dbReference type="Proteomes" id="UP001165060">
    <property type="component" value="Unassembled WGS sequence"/>
</dbReference>
<accession>A0ABQ6MML9</accession>
<evidence type="ECO:0000256" key="1">
    <source>
        <dbReference type="SAM" id="SignalP"/>
    </source>
</evidence>
<protein>
    <submittedName>
        <fullName evidence="2">Uncharacterized protein</fullName>
    </submittedName>
</protein>
<keyword evidence="3" id="KW-1185">Reference proteome</keyword>
<sequence>MKLLLPATLALAAASNANAYCWSCDNAPSRSWSWWFGFGDCNCESNKWGGSCCNQWSENDWDVKWDEWRRGDSCEAQPGQACSQHLESTTPLAPVETQDWKYEPSGETDQLQCEADGCMWVECFQQTSVNLATSVGADEMCSQCGGPWEGKCDWHSYAPGALAFAGPGKHCGFRYPACPSQSGKNCFCGSDAISELREGWCSGGQGQDTFCPANHDHGDGRTQECEWRGWTISPQENGGFEETCAAWGTTEARAAPPVVNPVEAASFVQAEPSATVKGTQLSAAGALFMGAAAYGLKKRKFRQRPAEMVGTEMTRSDAV</sequence>
<proteinExistence type="predicted"/>
<organism evidence="2 3">
    <name type="scientific">Tetraparma gracilis</name>
    <dbReference type="NCBI Taxonomy" id="2962635"/>
    <lineage>
        <taxon>Eukaryota</taxon>
        <taxon>Sar</taxon>
        <taxon>Stramenopiles</taxon>
        <taxon>Ochrophyta</taxon>
        <taxon>Bolidophyceae</taxon>
        <taxon>Parmales</taxon>
        <taxon>Triparmaceae</taxon>
        <taxon>Tetraparma</taxon>
    </lineage>
</organism>